<dbReference type="EMBL" id="JACICY010000004">
    <property type="protein sequence ID" value="MBB3860873.1"/>
    <property type="molecule type" value="Genomic_DNA"/>
</dbReference>
<dbReference type="Pfam" id="PF07676">
    <property type="entry name" value="PD40"/>
    <property type="match status" value="2"/>
</dbReference>
<dbReference type="InterPro" id="IPR053536">
    <property type="entry name" value="Lasso_peptide_isopeptidase"/>
</dbReference>
<evidence type="ECO:0000313" key="4">
    <source>
        <dbReference type="Proteomes" id="UP000562395"/>
    </source>
</evidence>
<dbReference type="SUPFAM" id="SSF53474">
    <property type="entry name" value="alpha/beta-Hydrolases"/>
    <property type="match status" value="1"/>
</dbReference>
<keyword evidence="3" id="KW-0645">Protease</keyword>
<feature type="signal peptide" evidence="1">
    <location>
        <begin position="1"/>
        <end position="22"/>
    </location>
</feature>
<evidence type="ECO:0000259" key="2">
    <source>
        <dbReference type="Pfam" id="PF00326"/>
    </source>
</evidence>
<gene>
    <name evidence="3" type="ORF">GGQ88_002142</name>
</gene>
<proteinExistence type="predicted"/>
<dbReference type="SUPFAM" id="SSF82171">
    <property type="entry name" value="DPP6 N-terminal domain-like"/>
    <property type="match status" value="1"/>
</dbReference>
<dbReference type="Pfam" id="PF00326">
    <property type="entry name" value="Peptidase_S9"/>
    <property type="match status" value="1"/>
</dbReference>
<dbReference type="Gene3D" id="2.120.10.30">
    <property type="entry name" value="TolB, C-terminal domain"/>
    <property type="match status" value="1"/>
</dbReference>
<keyword evidence="3" id="KW-0378">Hydrolase</keyword>
<sequence>MSLIAFALAAQAVLPVALPEPAAENICDASAERSTPELGGSRLITARDLATLTDIGRSDPYDSPSPFGVSPDGQKIAFVTRRADPDRNGFCQRLMVMPLDGKASPRERDSGGSFVRATFVLRNFPAVAAGFGKVITPKWSPDGQWIAFLKRVETATQAWIVASRSTAPARQVSALADDVEDLAWSPDGASLIVATRPELRLQMAAIAAEGRQGYLFDDRFAPQFADHPLPTAPAPLRYTQIDLATGATREATAADQTVLVTPDPAAQPEGARLYTPGTGRTAAWLESKAPGRLIAPTRIVLRRPDRRILRCAMPTCEGAQHLWWREDGRVLYILQRTGWGNSQTALLRWPIAAAQPKRVFVTDDALVGCKLVSRQLVCARESARHPRVLAAIDADTGKSRIIHDPNPQWAQMRVGAVRRFKFRNAYGVECYADLVLPPFHKPGEQHPLVVVQYVSDGFLRGGTGDEVPIQALTARGFAVLSFARPDLVESVAQARAELDLLQKNRDNWLDRRSVQSALEQAIALAVGTGAVDRARMGISGFSDGTSTTQWALLNSALFKVAAMGACCEDMVAYPLMGGPAFEDFGRKFGYRFFEPDAAQFWKQMSLAANAASVNAPLLIQTGDSEYEIGLDVVAAFRRLGKPIELRVFPGEPHFKWQPVHRLAMYERNLDWFSYWLMHKMDCSPAKAAQYARWQIMAGAPPRSQLACLSDQVSAP</sequence>
<keyword evidence="4" id="KW-1185">Reference proteome</keyword>
<dbReference type="AlphaFoldDB" id="A0A7W5ZVT6"/>
<keyword evidence="3" id="KW-0031">Aminopeptidase</keyword>
<feature type="domain" description="Peptidase S9 prolyl oligopeptidase catalytic" evidence="2">
    <location>
        <begin position="524"/>
        <end position="676"/>
    </location>
</feature>
<evidence type="ECO:0000313" key="3">
    <source>
        <dbReference type="EMBL" id="MBB3860873.1"/>
    </source>
</evidence>
<organism evidence="3 4">
    <name type="scientific">Novosphingobium hassiacum</name>
    <dbReference type="NCBI Taxonomy" id="173676"/>
    <lineage>
        <taxon>Bacteria</taxon>
        <taxon>Pseudomonadati</taxon>
        <taxon>Pseudomonadota</taxon>
        <taxon>Alphaproteobacteria</taxon>
        <taxon>Sphingomonadales</taxon>
        <taxon>Sphingomonadaceae</taxon>
        <taxon>Novosphingobium</taxon>
    </lineage>
</organism>
<dbReference type="InterPro" id="IPR011042">
    <property type="entry name" value="6-blade_b-propeller_TolB-like"/>
</dbReference>
<name>A0A7W5ZVT6_9SPHN</name>
<keyword evidence="1" id="KW-0732">Signal</keyword>
<dbReference type="NCBIfam" id="NF033523">
    <property type="entry name" value="lasso_peptidase"/>
    <property type="match status" value="1"/>
</dbReference>
<dbReference type="InterPro" id="IPR011659">
    <property type="entry name" value="WD40"/>
</dbReference>
<dbReference type="Gene3D" id="3.40.50.1820">
    <property type="entry name" value="alpha/beta hydrolase"/>
    <property type="match status" value="1"/>
</dbReference>
<dbReference type="GO" id="GO:0008236">
    <property type="term" value="F:serine-type peptidase activity"/>
    <property type="evidence" value="ECO:0007669"/>
    <property type="project" value="InterPro"/>
</dbReference>
<dbReference type="RefSeq" id="WP_183613124.1">
    <property type="nucleotide sequence ID" value="NZ_JACICY010000004.1"/>
</dbReference>
<feature type="chain" id="PRO_5031496680" evidence="1">
    <location>
        <begin position="23"/>
        <end position="715"/>
    </location>
</feature>
<accession>A0A7W5ZVT6</accession>
<dbReference type="InterPro" id="IPR029058">
    <property type="entry name" value="AB_hydrolase_fold"/>
</dbReference>
<reference evidence="3 4" key="1">
    <citation type="submission" date="2020-08" db="EMBL/GenBank/DDBJ databases">
        <title>Genomic Encyclopedia of Type Strains, Phase IV (KMG-IV): sequencing the most valuable type-strain genomes for metagenomic binning, comparative biology and taxonomic classification.</title>
        <authorList>
            <person name="Goeker M."/>
        </authorList>
    </citation>
    <scope>NUCLEOTIDE SEQUENCE [LARGE SCALE GENOMIC DNA]</scope>
    <source>
        <strain evidence="3 4">DSM 14552</strain>
    </source>
</reference>
<comment type="caution">
    <text evidence="3">The sequence shown here is derived from an EMBL/GenBank/DDBJ whole genome shotgun (WGS) entry which is preliminary data.</text>
</comment>
<evidence type="ECO:0000256" key="1">
    <source>
        <dbReference type="SAM" id="SignalP"/>
    </source>
</evidence>
<dbReference type="GO" id="GO:0006508">
    <property type="term" value="P:proteolysis"/>
    <property type="evidence" value="ECO:0007669"/>
    <property type="project" value="InterPro"/>
</dbReference>
<protein>
    <submittedName>
        <fullName evidence="3">Dipeptidyl aminopeptidase/acylaminoacyl peptidase</fullName>
    </submittedName>
</protein>
<dbReference type="GO" id="GO:0004177">
    <property type="term" value="F:aminopeptidase activity"/>
    <property type="evidence" value="ECO:0007669"/>
    <property type="project" value="UniProtKB-KW"/>
</dbReference>
<dbReference type="Proteomes" id="UP000562395">
    <property type="component" value="Unassembled WGS sequence"/>
</dbReference>
<dbReference type="InterPro" id="IPR001375">
    <property type="entry name" value="Peptidase_S9_cat"/>
</dbReference>